<protein>
    <recommendedName>
        <fullName evidence="2">histidine kinase</fullName>
        <ecNumber evidence="2">2.7.13.3</ecNumber>
    </recommendedName>
</protein>
<evidence type="ECO:0000256" key="2">
    <source>
        <dbReference type="ARBA" id="ARBA00012438"/>
    </source>
</evidence>
<comment type="catalytic activity">
    <reaction evidence="1">
        <text>ATP + protein L-histidine = ADP + protein N-phospho-L-histidine.</text>
        <dbReference type="EC" id="2.7.13.3"/>
    </reaction>
</comment>
<dbReference type="OrthoDB" id="9784397at2"/>
<dbReference type="PANTHER" id="PTHR43065">
    <property type="entry name" value="SENSOR HISTIDINE KINASE"/>
    <property type="match status" value="1"/>
</dbReference>
<evidence type="ECO:0000256" key="5">
    <source>
        <dbReference type="ARBA" id="ARBA00022741"/>
    </source>
</evidence>
<organism evidence="10 11">
    <name type="scientific">Anaerobranca gottschalkii DSM 13577</name>
    <dbReference type="NCBI Taxonomy" id="1120990"/>
    <lineage>
        <taxon>Bacteria</taxon>
        <taxon>Bacillati</taxon>
        <taxon>Bacillota</taxon>
        <taxon>Clostridia</taxon>
        <taxon>Eubacteriales</taxon>
        <taxon>Proteinivoracaceae</taxon>
        <taxon>Anaerobranca</taxon>
    </lineage>
</organism>
<dbReference type="InterPro" id="IPR004358">
    <property type="entry name" value="Sig_transdc_His_kin-like_C"/>
</dbReference>
<dbReference type="STRING" id="1120990.SAMN03080614_102111"/>
<dbReference type="GO" id="GO:0000155">
    <property type="term" value="F:phosphorelay sensor kinase activity"/>
    <property type="evidence" value="ECO:0007669"/>
    <property type="project" value="InterPro"/>
</dbReference>
<dbReference type="EC" id="2.7.13.3" evidence="2"/>
<keyword evidence="11" id="KW-1185">Reference proteome</keyword>
<accession>A0A1I0AI87</accession>
<feature type="domain" description="Histidine kinase" evidence="9">
    <location>
        <begin position="192"/>
        <end position="396"/>
    </location>
</feature>
<dbReference type="Gene3D" id="3.30.565.10">
    <property type="entry name" value="Histidine kinase-like ATPase, C-terminal domain"/>
    <property type="match status" value="1"/>
</dbReference>
<evidence type="ECO:0000256" key="7">
    <source>
        <dbReference type="ARBA" id="ARBA00022840"/>
    </source>
</evidence>
<dbReference type="InterPro" id="IPR005467">
    <property type="entry name" value="His_kinase_dom"/>
</dbReference>
<dbReference type="Pfam" id="PF00512">
    <property type="entry name" value="HisKA"/>
    <property type="match status" value="1"/>
</dbReference>
<evidence type="ECO:0000256" key="1">
    <source>
        <dbReference type="ARBA" id="ARBA00000085"/>
    </source>
</evidence>
<dbReference type="InterPro" id="IPR003661">
    <property type="entry name" value="HisK_dim/P_dom"/>
</dbReference>
<evidence type="ECO:0000313" key="11">
    <source>
        <dbReference type="Proteomes" id="UP000243819"/>
    </source>
</evidence>
<dbReference type="InterPro" id="IPR003594">
    <property type="entry name" value="HATPase_dom"/>
</dbReference>
<evidence type="ECO:0000256" key="6">
    <source>
        <dbReference type="ARBA" id="ARBA00022777"/>
    </source>
</evidence>
<dbReference type="EMBL" id="FOIF01000021">
    <property type="protein sequence ID" value="SES92978.1"/>
    <property type="molecule type" value="Genomic_DNA"/>
</dbReference>
<gene>
    <name evidence="10" type="ORF">SAMN03080614_102111</name>
</gene>
<proteinExistence type="predicted"/>
<reference evidence="11" key="1">
    <citation type="submission" date="2016-10" db="EMBL/GenBank/DDBJ databases">
        <authorList>
            <person name="Varghese N."/>
            <person name="Submissions S."/>
        </authorList>
    </citation>
    <scope>NUCLEOTIDE SEQUENCE [LARGE SCALE GENOMIC DNA]</scope>
    <source>
        <strain evidence="11">DSM 13577</strain>
    </source>
</reference>
<evidence type="ECO:0000256" key="4">
    <source>
        <dbReference type="ARBA" id="ARBA00022679"/>
    </source>
</evidence>
<dbReference type="InterPro" id="IPR036097">
    <property type="entry name" value="HisK_dim/P_sf"/>
</dbReference>
<dbReference type="SMART" id="SM00387">
    <property type="entry name" value="HATPase_c"/>
    <property type="match status" value="1"/>
</dbReference>
<evidence type="ECO:0000313" key="10">
    <source>
        <dbReference type="EMBL" id="SES92978.1"/>
    </source>
</evidence>
<dbReference type="Proteomes" id="UP000243819">
    <property type="component" value="Unassembled WGS sequence"/>
</dbReference>
<keyword evidence="6 10" id="KW-0418">Kinase</keyword>
<dbReference type="RefSeq" id="WP_091350531.1">
    <property type="nucleotide sequence ID" value="NZ_FOIF01000021.1"/>
</dbReference>
<evidence type="ECO:0000256" key="8">
    <source>
        <dbReference type="ARBA" id="ARBA00023012"/>
    </source>
</evidence>
<dbReference type="AlphaFoldDB" id="A0A1I0AI87"/>
<dbReference type="GO" id="GO:0005524">
    <property type="term" value="F:ATP binding"/>
    <property type="evidence" value="ECO:0007669"/>
    <property type="project" value="UniProtKB-KW"/>
</dbReference>
<dbReference type="CDD" id="cd00082">
    <property type="entry name" value="HisKA"/>
    <property type="match status" value="1"/>
</dbReference>
<dbReference type="InterPro" id="IPR036890">
    <property type="entry name" value="HATPase_C_sf"/>
</dbReference>
<keyword evidence="7" id="KW-0067">ATP-binding</keyword>
<dbReference type="SMART" id="SM00388">
    <property type="entry name" value="HisKA"/>
    <property type="match status" value="1"/>
</dbReference>
<dbReference type="PRINTS" id="PR00344">
    <property type="entry name" value="BCTRLSENSOR"/>
</dbReference>
<keyword evidence="4" id="KW-0808">Transferase</keyword>
<keyword evidence="3" id="KW-0597">Phosphoprotein</keyword>
<dbReference type="SUPFAM" id="SSF47384">
    <property type="entry name" value="Homodimeric domain of signal transducing histidine kinase"/>
    <property type="match status" value="1"/>
</dbReference>
<dbReference type="Pfam" id="PF02518">
    <property type="entry name" value="HATPase_c"/>
    <property type="match status" value="1"/>
</dbReference>
<evidence type="ECO:0000256" key="3">
    <source>
        <dbReference type="ARBA" id="ARBA00022553"/>
    </source>
</evidence>
<dbReference type="Gene3D" id="1.10.287.130">
    <property type="match status" value="1"/>
</dbReference>
<dbReference type="SUPFAM" id="SSF55874">
    <property type="entry name" value="ATPase domain of HSP90 chaperone/DNA topoisomerase II/histidine kinase"/>
    <property type="match status" value="1"/>
</dbReference>
<sequence>MVDLKNKNNLLDNCLVYENLNFYFSADKPISNQSLEGLLNKNSNLIQLVKFIYNSLLDMTPQDVVVLIADKKGIVLEILQHGDGVNFLNIQKGMPLTMGQNNPIAITLKERKTTVCKGIVCEGKIDLNWTIITLLVNPIDPYGLISIVLPTSLYSTTLVNLLNLLCNFISLSIFKSEDIAQTQLYYQQMFSSLAHEVKNILTTIRGFIQLLGKDEKNPVKIGYSNFILKELDRAHETLKNSIFYTAPKEQRVNLCKIDDIIFEIISNLNDLIIRYNINLNLQITNDLPSITGDKTQFRQVFLNIIQNAIEAMTNGGTLTIKCYVNNQQIYTIIEDTGSGIPTNIKNKIFQPFFTTKYGGTGLGLSVVKQIVEQYKGQIFVKSHKNKGTSFTIILPI</sequence>
<dbReference type="PANTHER" id="PTHR43065:SF46">
    <property type="entry name" value="C4-DICARBOXYLATE TRANSPORT SENSOR PROTEIN DCTB"/>
    <property type="match status" value="1"/>
</dbReference>
<keyword evidence="5" id="KW-0547">Nucleotide-binding</keyword>
<name>A0A1I0AI87_9FIRM</name>
<keyword evidence="8" id="KW-0902">Two-component regulatory system</keyword>
<dbReference type="PROSITE" id="PS50109">
    <property type="entry name" value="HIS_KIN"/>
    <property type="match status" value="1"/>
</dbReference>
<evidence type="ECO:0000259" key="9">
    <source>
        <dbReference type="PROSITE" id="PS50109"/>
    </source>
</evidence>